<gene>
    <name evidence="1" type="ORF">AN484_19790</name>
</gene>
<evidence type="ECO:0000313" key="1">
    <source>
        <dbReference type="EMBL" id="OBQ41988.1"/>
    </source>
</evidence>
<proteinExistence type="predicted"/>
<organism evidence="1 2">
    <name type="scientific">Aphanizomenon flos-aquae WA102</name>
    <dbReference type="NCBI Taxonomy" id="1710896"/>
    <lineage>
        <taxon>Bacteria</taxon>
        <taxon>Bacillati</taxon>
        <taxon>Cyanobacteriota</taxon>
        <taxon>Cyanophyceae</taxon>
        <taxon>Nostocales</taxon>
        <taxon>Aphanizomenonaceae</taxon>
        <taxon>Aphanizomenon</taxon>
    </lineage>
</organism>
<evidence type="ECO:0000313" key="2">
    <source>
        <dbReference type="Proteomes" id="UP000092093"/>
    </source>
</evidence>
<protein>
    <submittedName>
        <fullName evidence="1">Uncharacterized protein</fullName>
    </submittedName>
</protein>
<accession>A0A1B7WXZ7</accession>
<dbReference type="Proteomes" id="UP000092093">
    <property type="component" value="Unassembled WGS sequence"/>
</dbReference>
<sequence>MSNPGPASTQTSNFLMNGSAADGVLLGIAGGEVGFYGETPVVQAGAITALAATPTTAETVAAVNAIITALKNIGITA</sequence>
<comment type="caution">
    <text evidence="1">The sequence shown here is derived from an EMBL/GenBank/DDBJ whole genome shotgun (WGS) entry which is preliminary data.</text>
</comment>
<reference evidence="1 2" key="1">
    <citation type="submission" date="2015-09" db="EMBL/GenBank/DDBJ databases">
        <title>Aphanizomenon flos-aquae WA102.</title>
        <authorList>
            <person name="Driscoll C."/>
        </authorList>
    </citation>
    <scope>NUCLEOTIDE SEQUENCE [LARGE SCALE GENOMIC DNA]</scope>
    <source>
        <strain evidence="1">WA102</strain>
    </source>
</reference>
<dbReference type="EMBL" id="LJOW01000130">
    <property type="protein sequence ID" value="OBQ41988.1"/>
    <property type="molecule type" value="Genomic_DNA"/>
</dbReference>
<dbReference type="AlphaFoldDB" id="A0A1B7WXZ7"/>
<name>A0A1B7WXZ7_APHFL</name>